<dbReference type="RefSeq" id="WP_179748645.1">
    <property type="nucleotide sequence ID" value="NZ_BAAAGN010000002.1"/>
</dbReference>
<dbReference type="Pfam" id="PF22525">
    <property type="entry name" value="H2TH_5"/>
    <property type="match status" value="1"/>
</dbReference>
<evidence type="ECO:0000313" key="3">
    <source>
        <dbReference type="Proteomes" id="UP000521922"/>
    </source>
</evidence>
<reference evidence="2 3" key="1">
    <citation type="submission" date="2020-07" db="EMBL/GenBank/DDBJ databases">
        <title>Sequencing the genomes of 1000 actinobacteria strains.</title>
        <authorList>
            <person name="Klenk H.-P."/>
        </authorList>
    </citation>
    <scope>NUCLEOTIDE SEQUENCE [LARGE SCALE GENOMIC DNA]</scope>
    <source>
        <strain evidence="2 3">DSM 7487</strain>
    </source>
</reference>
<dbReference type="InterPro" id="IPR010979">
    <property type="entry name" value="Ribosomal_uS13-like_H2TH"/>
</dbReference>
<dbReference type="Proteomes" id="UP000521922">
    <property type="component" value="Unassembled WGS sequence"/>
</dbReference>
<comment type="caution">
    <text evidence="2">The sequence shown here is derived from an EMBL/GenBank/DDBJ whole genome shotgun (WGS) entry which is preliminary data.</text>
</comment>
<keyword evidence="3" id="KW-1185">Reference proteome</keyword>
<evidence type="ECO:0000313" key="2">
    <source>
        <dbReference type="EMBL" id="NYD20790.1"/>
    </source>
</evidence>
<protein>
    <recommendedName>
        <fullName evidence="1">Integration host factor-like helix-two turn-helix domain-containing protein</fullName>
    </recommendedName>
</protein>
<dbReference type="SUPFAM" id="SSF46946">
    <property type="entry name" value="S13-like H2TH domain"/>
    <property type="match status" value="1"/>
</dbReference>
<dbReference type="AlphaFoldDB" id="A0A7Y9AUX0"/>
<dbReference type="GO" id="GO:0003676">
    <property type="term" value="F:nucleic acid binding"/>
    <property type="evidence" value="ECO:0007669"/>
    <property type="project" value="InterPro"/>
</dbReference>
<accession>A0A7Y9AUX0</accession>
<evidence type="ECO:0000259" key="1">
    <source>
        <dbReference type="Pfam" id="PF22525"/>
    </source>
</evidence>
<name>A0A7Y9AUX0_9ACTN</name>
<proteinExistence type="predicted"/>
<organism evidence="2 3">
    <name type="scientific">Kineococcus aurantiacus</name>
    <dbReference type="NCBI Taxonomy" id="37633"/>
    <lineage>
        <taxon>Bacteria</taxon>
        <taxon>Bacillati</taxon>
        <taxon>Actinomycetota</taxon>
        <taxon>Actinomycetes</taxon>
        <taxon>Kineosporiales</taxon>
        <taxon>Kineosporiaceae</taxon>
        <taxon>Kineococcus</taxon>
    </lineage>
</organism>
<dbReference type="NCBIfam" id="NF041260">
    <property type="entry name" value="actino_IHF"/>
    <property type="match status" value="1"/>
</dbReference>
<dbReference type="Gene3D" id="1.10.8.50">
    <property type="match status" value="1"/>
</dbReference>
<sequence length="109" mass="11732">MALPPLTAEQRAAALEKAAAARRERAEVKHRLKYTGGSLEQVIKEGQENEVLGKMKVSALLESLPNVGKVRAKQIMEEIGISESRRVRGLGAHQIAALVERFGGAGSES</sequence>
<dbReference type="InterPro" id="IPR055201">
    <property type="entry name" value="IHF-like_H2TH"/>
</dbReference>
<gene>
    <name evidence="2" type="ORF">BJ968_000330</name>
</gene>
<dbReference type="InterPro" id="IPR047806">
    <property type="entry name" value="IHF_actinobact"/>
</dbReference>
<feature type="domain" description="Integration host factor-like helix-two turn-helix" evidence="1">
    <location>
        <begin position="32"/>
        <end position="102"/>
    </location>
</feature>
<dbReference type="EMBL" id="JACCBB010000001">
    <property type="protein sequence ID" value="NYD20790.1"/>
    <property type="molecule type" value="Genomic_DNA"/>
</dbReference>